<dbReference type="EMBL" id="CP102480">
    <property type="protein sequence ID" value="UUX48377.1"/>
    <property type="molecule type" value="Genomic_DNA"/>
</dbReference>
<evidence type="ECO:0000313" key="3">
    <source>
        <dbReference type="Proteomes" id="UP001060336"/>
    </source>
</evidence>
<reference evidence="2" key="1">
    <citation type="submission" date="2022-08" db="EMBL/GenBank/DDBJ databases">
        <title>Nisaea acidiphila sp. nov., isolated from a marine algal debris and emended description of the genus Nisaea Urios et al. 2008.</title>
        <authorList>
            <person name="Kwon K."/>
        </authorList>
    </citation>
    <scope>NUCLEOTIDE SEQUENCE</scope>
    <source>
        <strain evidence="2">MEBiC11861</strain>
    </source>
</reference>
<evidence type="ECO:0000259" key="1">
    <source>
        <dbReference type="Pfam" id="PF00534"/>
    </source>
</evidence>
<sequence length="311" mass="34512">MTQIAYLTVSNLTKPVGGIMVQAAHVAALAREGYDAKLCTTFSGDRPDWIDPNAPLVNSNRAAVGPGDVLVLHDSVPRTMFDRFMSMPLRRVFFCQNHYFIDQTLSPEERLADFPIDAFICASEPIAAYLRDFHGVADPVVIRPGIMQPQVESVEKRLRVCFMPRKRLIESGAVIHRLRNLHPELADVAFVSIHGQHPAKVAEVMAECAVFLSLSVNEGLGLPPLEAMQSGCLVVGYHGGGGLDYATEESGLWYDSATPDDLVALLADALKRLKEQPKAFDRMLEAGKRTAEGYRLDAMERELLRFWENFL</sequence>
<dbReference type="Pfam" id="PF00534">
    <property type="entry name" value="Glycos_transf_1"/>
    <property type="match status" value="1"/>
</dbReference>
<keyword evidence="3" id="KW-1185">Reference proteome</keyword>
<dbReference type="AlphaFoldDB" id="A0A9J7AP56"/>
<accession>A0A9J7AP56</accession>
<dbReference type="RefSeq" id="WP_257766884.1">
    <property type="nucleotide sequence ID" value="NZ_CP102480.1"/>
</dbReference>
<dbReference type="GO" id="GO:0016757">
    <property type="term" value="F:glycosyltransferase activity"/>
    <property type="evidence" value="ECO:0007669"/>
    <property type="project" value="InterPro"/>
</dbReference>
<proteinExistence type="predicted"/>
<evidence type="ECO:0000313" key="2">
    <source>
        <dbReference type="EMBL" id="UUX48377.1"/>
    </source>
</evidence>
<dbReference type="CDD" id="cd03801">
    <property type="entry name" value="GT4_PimA-like"/>
    <property type="match status" value="1"/>
</dbReference>
<dbReference type="Gene3D" id="3.40.50.2000">
    <property type="entry name" value="Glycogen Phosphorylase B"/>
    <property type="match status" value="1"/>
</dbReference>
<name>A0A9J7AP56_9PROT</name>
<dbReference type="InterPro" id="IPR001296">
    <property type="entry name" value="Glyco_trans_1"/>
</dbReference>
<dbReference type="Proteomes" id="UP001060336">
    <property type="component" value="Chromosome"/>
</dbReference>
<protein>
    <submittedName>
        <fullName evidence="2">Glycosyltransferase family 4 protein</fullName>
    </submittedName>
</protein>
<organism evidence="2 3">
    <name type="scientific">Nisaea acidiphila</name>
    <dbReference type="NCBI Taxonomy" id="1862145"/>
    <lineage>
        <taxon>Bacteria</taxon>
        <taxon>Pseudomonadati</taxon>
        <taxon>Pseudomonadota</taxon>
        <taxon>Alphaproteobacteria</taxon>
        <taxon>Rhodospirillales</taxon>
        <taxon>Thalassobaculaceae</taxon>
        <taxon>Nisaea</taxon>
    </lineage>
</organism>
<dbReference type="KEGG" id="naci:NUH88_13240"/>
<feature type="domain" description="Glycosyl transferase family 1" evidence="1">
    <location>
        <begin position="193"/>
        <end position="273"/>
    </location>
</feature>
<dbReference type="SUPFAM" id="SSF53756">
    <property type="entry name" value="UDP-Glycosyltransferase/glycogen phosphorylase"/>
    <property type="match status" value="1"/>
</dbReference>
<gene>
    <name evidence="2" type="ORF">NUH88_13240</name>
</gene>